<organism evidence="2 3">
    <name type="scientific">Helianthus annuus</name>
    <name type="common">Common sunflower</name>
    <dbReference type="NCBI Taxonomy" id="4232"/>
    <lineage>
        <taxon>Eukaryota</taxon>
        <taxon>Viridiplantae</taxon>
        <taxon>Streptophyta</taxon>
        <taxon>Embryophyta</taxon>
        <taxon>Tracheophyta</taxon>
        <taxon>Spermatophyta</taxon>
        <taxon>Magnoliopsida</taxon>
        <taxon>eudicotyledons</taxon>
        <taxon>Gunneridae</taxon>
        <taxon>Pentapetalae</taxon>
        <taxon>asterids</taxon>
        <taxon>campanulids</taxon>
        <taxon>Asterales</taxon>
        <taxon>Asteraceae</taxon>
        <taxon>Asteroideae</taxon>
        <taxon>Heliantheae alliance</taxon>
        <taxon>Heliantheae</taxon>
        <taxon>Helianthus</taxon>
    </lineage>
</organism>
<proteinExistence type="predicted"/>
<accession>A0A9K3EE65</accession>
<keyword evidence="1" id="KW-0812">Transmembrane</keyword>
<keyword evidence="1" id="KW-1133">Transmembrane helix</keyword>
<gene>
    <name evidence="2" type="ORF">HanXRQr2_Chr13g0570831</name>
</gene>
<dbReference type="Gramene" id="mRNA:HanXRQr2_Chr13g0570831">
    <property type="protein sequence ID" value="mRNA:HanXRQr2_Chr13g0570831"/>
    <property type="gene ID" value="HanXRQr2_Chr13g0570831"/>
</dbReference>
<reference evidence="2" key="1">
    <citation type="journal article" date="2017" name="Nature">
        <title>The sunflower genome provides insights into oil metabolism, flowering and Asterid evolution.</title>
        <authorList>
            <person name="Badouin H."/>
            <person name="Gouzy J."/>
            <person name="Grassa C.J."/>
            <person name="Murat F."/>
            <person name="Staton S.E."/>
            <person name="Cottret L."/>
            <person name="Lelandais-Briere C."/>
            <person name="Owens G.L."/>
            <person name="Carrere S."/>
            <person name="Mayjonade B."/>
            <person name="Legrand L."/>
            <person name="Gill N."/>
            <person name="Kane N.C."/>
            <person name="Bowers J.E."/>
            <person name="Hubner S."/>
            <person name="Bellec A."/>
            <person name="Berard A."/>
            <person name="Berges H."/>
            <person name="Blanchet N."/>
            <person name="Boniface M.C."/>
            <person name="Brunel D."/>
            <person name="Catrice O."/>
            <person name="Chaidir N."/>
            <person name="Claudel C."/>
            <person name="Donnadieu C."/>
            <person name="Faraut T."/>
            <person name="Fievet G."/>
            <person name="Helmstetter N."/>
            <person name="King M."/>
            <person name="Knapp S.J."/>
            <person name="Lai Z."/>
            <person name="Le Paslier M.C."/>
            <person name="Lippi Y."/>
            <person name="Lorenzon L."/>
            <person name="Mandel J.R."/>
            <person name="Marage G."/>
            <person name="Marchand G."/>
            <person name="Marquand E."/>
            <person name="Bret-Mestries E."/>
            <person name="Morien E."/>
            <person name="Nambeesan S."/>
            <person name="Nguyen T."/>
            <person name="Pegot-Espagnet P."/>
            <person name="Pouilly N."/>
            <person name="Raftis F."/>
            <person name="Sallet E."/>
            <person name="Schiex T."/>
            <person name="Thomas J."/>
            <person name="Vandecasteele C."/>
            <person name="Vares D."/>
            <person name="Vear F."/>
            <person name="Vautrin S."/>
            <person name="Crespi M."/>
            <person name="Mangin B."/>
            <person name="Burke J.M."/>
            <person name="Salse J."/>
            <person name="Munos S."/>
            <person name="Vincourt P."/>
            <person name="Rieseberg L.H."/>
            <person name="Langlade N.B."/>
        </authorList>
    </citation>
    <scope>NUCLEOTIDE SEQUENCE</scope>
    <source>
        <tissue evidence="2">Leaves</tissue>
    </source>
</reference>
<evidence type="ECO:0000256" key="1">
    <source>
        <dbReference type="SAM" id="Phobius"/>
    </source>
</evidence>
<evidence type="ECO:0000313" key="3">
    <source>
        <dbReference type="Proteomes" id="UP000215914"/>
    </source>
</evidence>
<sequence length="65" mass="8051">MIQHFLIKVGFFFVGGVFLFERRRRMKVCLGDGWIWMLFRVLLEVCREATDWNNQIRRQKFARQR</sequence>
<name>A0A9K3EE65_HELAN</name>
<evidence type="ECO:0000313" key="2">
    <source>
        <dbReference type="EMBL" id="KAF5771937.1"/>
    </source>
</evidence>
<dbReference type="Proteomes" id="UP000215914">
    <property type="component" value="Unassembled WGS sequence"/>
</dbReference>
<reference evidence="2" key="2">
    <citation type="submission" date="2020-06" db="EMBL/GenBank/DDBJ databases">
        <title>Helianthus annuus Genome sequencing and assembly Release 2.</title>
        <authorList>
            <person name="Gouzy J."/>
            <person name="Langlade N."/>
            <person name="Munos S."/>
        </authorList>
    </citation>
    <scope>NUCLEOTIDE SEQUENCE</scope>
    <source>
        <tissue evidence="2">Leaves</tissue>
    </source>
</reference>
<feature type="transmembrane region" description="Helical" evidence="1">
    <location>
        <begin position="6"/>
        <end position="21"/>
    </location>
</feature>
<keyword evidence="1" id="KW-0472">Membrane</keyword>
<comment type="caution">
    <text evidence="2">The sequence shown here is derived from an EMBL/GenBank/DDBJ whole genome shotgun (WGS) entry which is preliminary data.</text>
</comment>
<dbReference type="AlphaFoldDB" id="A0A9K3EE65"/>
<dbReference type="EMBL" id="MNCJ02000328">
    <property type="protein sequence ID" value="KAF5771937.1"/>
    <property type="molecule type" value="Genomic_DNA"/>
</dbReference>
<protein>
    <submittedName>
        <fullName evidence="2">Uncharacterized protein</fullName>
    </submittedName>
</protein>
<keyword evidence="3" id="KW-1185">Reference proteome</keyword>